<dbReference type="Proteomes" id="UP001501475">
    <property type="component" value="Unassembled WGS sequence"/>
</dbReference>
<dbReference type="EMBL" id="BAAAPN010000058">
    <property type="protein sequence ID" value="GAA1768741.1"/>
    <property type="molecule type" value="Genomic_DNA"/>
</dbReference>
<reference evidence="1 2" key="1">
    <citation type="journal article" date="2019" name="Int. J. Syst. Evol. Microbiol.">
        <title>The Global Catalogue of Microorganisms (GCM) 10K type strain sequencing project: providing services to taxonomists for standard genome sequencing and annotation.</title>
        <authorList>
            <consortium name="The Broad Institute Genomics Platform"/>
            <consortium name="The Broad Institute Genome Sequencing Center for Infectious Disease"/>
            <person name="Wu L."/>
            <person name="Ma J."/>
        </authorList>
    </citation>
    <scope>NUCLEOTIDE SEQUENCE [LARGE SCALE GENOMIC DNA]</scope>
    <source>
        <strain evidence="1 2">JCM 15591</strain>
    </source>
</reference>
<evidence type="ECO:0000313" key="2">
    <source>
        <dbReference type="Proteomes" id="UP001501475"/>
    </source>
</evidence>
<accession>A0ABN2KXG9</accession>
<protein>
    <recommendedName>
        <fullName evidence="3">CARDB domain-containing protein</fullName>
    </recommendedName>
</protein>
<comment type="caution">
    <text evidence="1">The sequence shown here is derived from an EMBL/GenBank/DDBJ whole genome shotgun (WGS) entry which is preliminary data.</text>
</comment>
<evidence type="ECO:0000313" key="1">
    <source>
        <dbReference type="EMBL" id="GAA1768741.1"/>
    </source>
</evidence>
<gene>
    <name evidence="1" type="ORF">GCM10009810_29150</name>
</gene>
<organism evidence="1 2">
    <name type="scientific">Nostocoides vanveenii</name>
    <dbReference type="NCBI Taxonomy" id="330835"/>
    <lineage>
        <taxon>Bacteria</taxon>
        <taxon>Bacillati</taxon>
        <taxon>Actinomycetota</taxon>
        <taxon>Actinomycetes</taxon>
        <taxon>Micrococcales</taxon>
        <taxon>Intrasporangiaceae</taxon>
        <taxon>Nostocoides</taxon>
    </lineage>
</organism>
<keyword evidence="2" id="KW-1185">Reference proteome</keyword>
<name>A0ABN2KXG9_9MICO</name>
<evidence type="ECO:0008006" key="3">
    <source>
        <dbReference type="Google" id="ProtNLM"/>
    </source>
</evidence>
<proteinExistence type="predicted"/>
<sequence length="133" mass="12730">MVRICATTVCGNATGNAVPSGTAMVISLKNNGTSSDSIQKAAGAGYTIGSSTGGAPANGGTATLAAGGDVTFDITTSAAIPAGSCIQFAFNNVDPGRSITLSATSASDGDNSNSTGCTRTLTTATTPGNSALC</sequence>